<dbReference type="NCBIfam" id="TIGR01777">
    <property type="entry name" value="yfcH"/>
    <property type="match status" value="1"/>
</dbReference>
<reference evidence="4 5" key="1">
    <citation type="journal article" date="2013" name="Int. J. Syst. Evol. Microbiol.">
        <title>Kordia antarctica sp. nov., isolated from Antarctic seawater.</title>
        <authorList>
            <person name="Baek K."/>
            <person name="Choi A."/>
            <person name="Kang I."/>
            <person name="Lee K."/>
            <person name="Cho J.C."/>
        </authorList>
    </citation>
    <scope>NUCLEOTIDE SEQUENCE [LARGE SCALE GENOMIC DNA]</scope>
    <source>
        <strain evidence="4 5">IMCC3317</strain>
    </source>
</reference>
<accession>A0A7L4ZJ33</accession>
<protein>
    <submittedName>
        <fullName evidence="4">Epimerase family protein</fullName>
    </submittedName>
</protein>
<evidence type="ECO:0000256" key="1">
    <source>
        <dbReference type="ARBA" id="ARBA00009353"/>
    </source>
</evidence>
<dbReference type="AlphaFoldDB" id="A0A7L4ZJ33"/>
<evidence type="ECO:0000259" key="2">
    <source>
        <dbReference type="Pfam" id="PF01370"/>
    </source>
</evidence>
<dbReference type="InterPro" id="IPR013549">
    <property type="entry name" value="DUF1731"/>
</dbReference>
<sequence>MNMKKMIIAGGSGFLGNALIEYFLPKNYEIIVLSRSNKETGNDALRYVLWDAKTLGIWITELEGAAVLINLTGKSVDCRYNEKNKAEILNSRVTSTEVLGKAIQACAVPPKVWMNSSTATIYEHSLTEKMTETNGIIGDDFSMNVAKSWEKAFQNCKTPKTIKIALRTSIVLGKNGGAFIPLKNLAKVGLGGMQGNGTQKVSWIHEYDFCRAVEFLLEENHTGTFNVTSPNPLPNKEFMKTLRKVLKVSIGIIQPKWLLRFGAKIIGTEAELILKSRFVIPEKLKVAGFQFQYPTVEKAMQEIINR</sequence>
<dbReference type="InterPro" id="IPR001509">
    <property type="entry name" value="Epimerase_deHydtase"/>
</dbReference>
<name>A0A7L4ZJ33_9FLAO</name>
<feature type="domain" description="NAD-dependent epimerase/dehydratase" evidence="2">
    <location>
        <begin position="6"/>
        <end position="227"/>
    </location>
</feature>
<dbReference type="Pfam" id="PF01370">
    <property type="entry name" value="Epimerase"/>
    <property type="match status" value="1"/>
</dbReference>
<dbReference type="KEGG" id="kan:IMCC3317_20050"/>
<dbReference type="CDD" id="cd05242">
    <property type="entry name" value="SDR_a8"/>
    <property type="match status" value="1"/>
</dbReference>
<organism evidence="4 5">
    <name type="scientific">Kordia antarctica</name>
    <dbReference type="NCBI Taxonomy" id="1218801"/>
    <lineage>
        <taxon>Bacteria</taxon>
        <taxon>Pseudomonadati</taxon>
        <taxon>Bacteroidota</taxon>
        <taxon>Flavobacteriia</taxon>
        <taxon>Flavobacteriales</taxon>
        <taxon>Flavobacteriaceae</taxon>
        <taxon>Kordia</taxon>
    </lineage>
</organism>
<keyword evidence="5" id="KW-1185">Reference proteome</keyword>
<evidence type="ECO:0000313" key="4">
    <source>
        <dbReference type="EMBL" id="QHI36642.1"/>
    </source>
</evidence>
<dbReference type="EMBL" id="CP019288">
    <property type="protein sequence ID" value="QHI36642.1"/>
    <property type="molecule type" value="Genomic_DNA"/>
</dbReference>
<dbReference type="Gene3D" id="3.40.50.720">
    <property type="entry name" value="NAD(P)-binding Rossmann-like Domain"/>
    <property type="match status" value="1"/>
</dbReference>
<gene>
    <name evidence="4" type="ORF">IMCC3317_20050</name>
</gene>
<evidence type="ECO:0000259" key="3">
    <source>
        <dbReference type="Pfam" id="PF08338"/>
    </source>
</evidence>
<dbReference type="SUPFAM" id="SSF51735">
    <property type="entry name" value="NAD(P)-binding Rossmann-fold domains"/>
    <property type="match status" value="1"/>
</dbReference>
<dbReference type="Proteomes" id="UP000464657">
    <property type="component" value="Chromosome"/>
</dbReference>
<dbReference type="Pfam" id="PF08338">
    <property type="entry name" value="DUF1731"/>
    <property type="match status" value="1"/>
</dbReference>
<proteinExistence type="inferred from homology"/>
<dbReference type="PANTHER" id="PTHR11092:SF0">
    <property type="entry name" value="EPIMERASE FAMILY PROTEIN SDR39U1"/>
    <property type="match status" value="1"/>
</dbReference>
<dbReference type="InterPro" id="IPR036291">
    <property type="entry name" value="NAD(P)-bd_dom_sf"/>
</dbReference>
<feature type="domain" description="DUF1731" evidence="3">
    <location>
        <begin position="255"/>
        <end position="303"/>
    </location>
</feature>
<comment type="similarity">
    <text evidence="1">Belongs to the NAD(P)-dependent epimerase/dehydratase family. SDR39U1 subfamily.</text>
</comment>
<dbReference type="PANTHER" id="PTHR11092">
    <property type="entry name" value="SUGAR NUCLEOTIDE EPIMERASE RELATED"/>
    <property type="match status" value="1"/>
</dbReference>
<dbReference type="InterPro" id="IPR010099">
    <property type="entry name" value="SDR39U1"/>
</dbReference>
<evidence type="ECO:0000313" key="5">
    <source>
        <dbReference type="Proteomes" id="UP000464657"/>
    </source>
</evidence>